<evidence type="ECO:0000256" key="7">
    <source>
        <dbReference type="ARBA" id="ARBA00023316"/>
    </source>
</evidence>
<comment type="similarity">
    <text evidence="2 8">Belongs to the glycosyl hydrolase 28 family.</text>
</comment>
<proteinExistence type="inferred from homology"/>
<dbReference type="STRING" id="4072.A0A2G2ZH54"/>
<gene>
    <name evidence="10" type="ORF">T459_14344</name>
</gene>
<keyword evidence="9" id="KW-0732">Signal</keyword>
<evidence type="ECO:0000256" key="6">
    <source>
        <dbReference type="ARBA" id="ARBA00023295"/>
    </source>
</evidence>
<evidence type="ECO:0000256" key="2">
    <source>
        <dbReference type="ARBA" id="ARBA00008834"/>
    </source>
</evidence>
<sequence length="302" mass="33083">MEKILRLLCVICVIITSILLLDSHSINVEGRHHISKKTNSKIVSYAPITIEGCVNEPLPSPLLSLAASPSNVAPSENPDLSPDYIFDVMEYGAVGDGSTDDMDAFIETWKDACKFESAVLLVPADRFIQSSNLVVKGLRVQNSPMFHMIFDECEGVLIDQLSISSPKLSPNTDGIHIENTKSVGIYNLVIATGDDCISIGPGSSNINIEGVICGPSHEIRNIKGTYDIRRMLIHFTSSDTIACINITLSKVELLPHEGDLVADPFCWNTYGIQQTIMVPPIDCLYKMECHKKLETLLIIPAV</sequence>
<feature type="chain" id="PRO_5013632939" evidence="9">
    <location>
        <begin position="24"/>
        <end position="302"/>
    </location>
</feature>
<dbReference type="GO" id="GO:0071555">
    <property type="term" value="P:cell wall organization"/>
    <property type="evidence" value="ECO:0007669"/>
    <property type="project" value="UniProtKB-KW"/>
</dbReference>
<dbReference type="PANTHER" id="PTHR31375">
    <property type="match status" value="1"/>
</dbReference>
<keyword evidence="7" id="KW-0961">Cell wall biogenesis/degradation</keyword>
<organism evidence="10 11">
    <name type="scientific">Capsicum annuum</name>
    <name type="common">Capsicum pepper</name>
    <dbReference type="NCBI Taxonomy" id="4072"/>
    <lineage>
        <taxon>Eukaryota</taxon>
        <taxon>Viridiplantae</taxon>
        <taxon>Streptophyta</taxon>
        <taxon>Embryophyta</taxon>
        <taxon>Tracheophyta</taxon>
        <taxon>Spermatophyta</taxon>
        <taxon>Magnoliopsida</taxon>
        <taxon>eudicotyledons</taxon>
        <taxon>Gunneridae</taxon>
        <taxon>Pentapetalae</taxon>
        <taxon>asterids</taxon>
        <taxon>lamiids</taxon>
        <taxon>Solanales</taxon>
        <taxon>Solanaceae</taxon>
        <taxon>Solanoideae</taxon>
        <taxon>Capsiceae</taxon>
        <taxon>Capsicum</taxon>
    </lineage>
</organism>
<dbReference type="Gramene" id="PHT81329">
    <property type="protein sequence ID" value="PHT81329"/>
    <property type="gene ID" value="T459_14344"/>
</dbReference>
<accession>A0A2G2ZH54</accession>
<keyword evidence="4" id="KW-0964">Secreted</keyword>
<dbReference type="InterPro" id="IPR000743">
    <property type="entry name" value="Glyco_hydro_28"/>
</dbReference>
<evidence type="ECO:0000256" key="9">
    <source>
        <dbReference type="SAM" id="SignalP"/>
    </source>
</evidence>
<evidence type="ECO:0000256" key="3">
    <source>
        <dbReference type="ARBA" id="ARBA00022512"/>
    </source>
</evidence>
<protein>
    <submittedName>
        <fullName evidence="10">Polygalacturonase</fullName>
    </submittedName>
</protein>
<feature type="signal peptide" evidence="9">
    <location>
        <begin position="1"/>
        <end position="23"/>
    </location>
</feature>
<dbReference type="OMA" id="MIFDECE"/>
<dbReference type="InterPro" id="IPR012334">
    <property type="entry name" value="Pectin_lyas_fold"/>
</dbReference>
<dbReference type="Proteomes" id="UP000222542">
    <property type="component" value="Unassembled WGS sequence"/>
</dbReference>
<evidence type="ECO:0000313" key="11">
    <source>
        <dbReference type="Proteomes" id="UP000222542"/>
    </source>
</evidence>
<dbReference type="GO" id="GO:0004650">
    <property type="term" value="F:polygalacturonase activity"/>
    <property type="evidence" value="ECO:0007669"/>
    <property type="project" value="InterPro"/>
</dbReference>
<keyword evidence="11" id="KW-1185">Reference proteome</keyword>
<dbReference type="Pfam" id="PF00295">
    <property type="entry name" value="Glyco_hydro_28"/>
    <property type="match status" value="1"/>
</dbReference>
<dbReference type="EMBL" id="AYRZ02000005">
    <property type="protein sequence ID" value="PHT81329.1"/>
    <property type="molecule type" value="Genomic_DNA"/>
</dbReference>
<reference evidence="10 11" key="2">
    <citation type="journal article" date="2017" name="Genome Biol.">
        <title>New reference genome sequences of hot pepper reveal the massive evolution of plant disease-resistance genes by retroduplication.</title>
        <authorList>
            <person name="Kim S."/>
            <person name="Park J."/>
            <person name="Yeom S.I."/>
            <person name="Kim Y.M."/>
            <person name="Seo E."/>
            <person name="Kim K.T."/>
            <person name="Kim M.S."/>
            <person name="Lee J.M."/>
            <person name="Cheong K."/>
            <person name="Shin H.S."/>
            <person name="Kim S.B."/>
            <person name="Han K."/>
            <person name="Lee J."/>
            <person name="Park M."/>
            <person name="Lee H.A."/>
            <person name="Lee H.Y."/>
            <person name="Lee Y."/>
            <person name="Oh S."/>
            <person name="Lee J.H."/>
            <person name="Choi E."/>
            <person name="Choi E."/>
            <person name="Lee S.E."/>
            <person name="Jeon J."/>
            <person name="Kim H."/>
            <person name="Choi G."/>
            <person name="Song H."/>
            <person name="Lee J."/>
            <person name="Lee S.C."/>
            <person name="Kwon J.K."/>
            <person name="Lee H.Y."/>
            <person name="Koo N."/>
            <person name="Hong Y."/>
            <person name="Kim R.W."/>
            <person name="Kang W.H."/>
            <person name="Huh J.H."/>
            <person name="Kang B.C."/>
            <person name="Yang T.J."/>
            <person name="Lee Y.H."/>
            <person name="Bennetzen J.L."/>
            <person name="Choi D."/>
        </authorList>
    </citation>
    <scope>NUCLEOTIDE SEQUENCE [LARGE SCALE GENOMIC DNA]</scope>
    <source>
        <strain evidence="11">cv. CM334</strain>
    </source>
</reference>
<reference evidence="10 11" key="1">
    <citation type="journal article" date="2014" name="Nat. Genet.">
        <title>Genome sequence of the hot pepper provides insights into the evolution of pungency in Capsicum species.</title>
        <authorList>
            <person name="Kim S."/>
            <person name="Park M."/>
            <person name="Yeom S.I."/>
            <person name="Kim Y.M."/>
            <person name="Lee J.M."/>
            <person name="Lee H.A."/>
            <person name="Seo E."/>
            <person name="Choi J."/>
            <person name="Cheong K."/>
            <person name="Kim K.T."/>
            <person name="Jung K."/>
            <person name="Lee G.W."/>
            <person name="Oh S.K."/>
            <person name="Bae C."/>
            <person name="Kim S.B."/>
            <person name="Lee H.Y."/>
            <person name="Kim S.Y."/>
            <person name="Kim M.S."/>
            <person name="Kang B.C."/>
            <person name="Jo Y.D."/>
            <person name="Yang H.B."/>
            <person name="Jeong H.J."/>
            <person name="Kang W.H."/>
            <person name="Kwon J.K."/>
            <person name="Shin C."/>
            <person name="Lim J.Y."/>
            <person name="Park J.H."/>
            <person name="Huh J.H."/>
            <person name="Kim J.S."/>
            <person name="Kim B.D."/>
            <person name="Cohen O."/>
            <person name="Paran I."/>
            <person name="Suh M.C."/>
            <person name="Lee S.B."/>
            <person name="Kim Y.K."/>
            <person name="Shin Y."/>
            <person name="Noh S.J."/>
            <person name="Park J."/>
            <person name="Seo Y.S."/>
            <person name="Kwon S.Y."/>
            <person name="Kim H.A."/>
            <person name="Park J.M."/>
            <person name="Kim H.J."/>
            <person name="Choi S.B."/>
            <person name="Bosland P.W."/>
            <person name="Reeves G."/>
            <person name="Jo S.H."/>
            <person name="Lee B.W."/>
            <person name="Cho H.T."/>
            <person name="Choi H.S."/>
            <person name="Lee M.S."/>
            <person name="Yu Y."/>
            <person name="Do Choi Y."/>
            <person name="Park B.S."/>
            <person name="van Deynze A."/>
            <person name="Ashrafi H."/>
            <person name="Hill T."/>
            <person name="Kim W.T."/>
            <person name="Pai H.S."/>
            <person name="Ahn H.K."/>
            <person name="Yeam I."/>
            <person name="Giovannoni J.J."/>
            <person name="Rose J.K."/>
            <person name="Sorensen I."/>
            <person name="Lee S.J."/>
            <person name="Kim R.W."/>
            <person name="Choi I.Y."/>
            <person name="Choi B.S."/>
            <person name="Lim J.S."/>
            <person name="Lee Y.H."/>
            <person name="Choi D."/>
        </authorList>
    </citation>
    <scope>NUCLEOTIDE SEQUENCE [LARGE SCALE GENOMIC DNA]</scope>
    <source>
        <strain evidence="11">cv. CM334</strain>
    </source>
</reference>
<dbReference type="InterPro" id="IPR011050">
    <property type="entry name" value="Pectin_lyase_fold/virulence"/>
</dbReference>
<evidence type="ECO:0000256" key="4">
    <source>
        <dbReference type="ARBA" id="ARBA00022525"/>
    </source>
</evidence>
<name>A0A2G2ZH54_CAPAN</name>
<evidence type="ECO:0000313" key="10">
    <source>
        <dbReference type="EMBL" id="PHT81329.1"/>
    </source>
</evidence>
<keyword evidence="5 8" id="KW-0378">Hydrolase</keyword>
<comment type="subcellular location">
    <subcellularLocation>
        <location evidence="1">Secreted</location>
        <location evidence="1">Cell wall</location>
    </subcellularLocation>
</comment>
<dbReference type="GO" id="GO:0005975">
    <property type="term" value="P:carbohydrate metabolic process"/>
    <property type="evidence" value="ECO:0007669"/>
    <property type="project" value="InterPro"/>
</dbReference>
<dbReference type="AlphaFoldDB" id="A0A2G2ZH54"/>
<comment type="caution">
    <text evidence="10">The sequence shown here is derived from an EMBL/GenBank/DDBJ whole genome shotgun (WGS) entry which is preliminary data.</text>
</comment>
<dbReference type="Gene3D" id="2.160.20.10">
    <property type="entry name" value="Single-stranded right-handed beta-helix, Pectin lyase-like"/>
    <property type="match status" value="2"/>
</dbReference>
<evidence type="ECO:0000256" key="1">
    <source>
        <dbReference type="ARBA" id="ARBA00004191"/>
    </source>
</evidence>
<keyword evidence="6 8" id="KW-0326">Glycosidase</keyword>
<keyword evidence="3" id="KW-0134">Cell wall</keyword>
<dbReference type="SUPFAM" id="SSF51126">
    <property type="entry name" value="Pectin lyase-like"/>
    <property type="match status" value="1"/>
</dbReference>
<evidence type="ECO:0000256" key="8">
    <source>
        <dbReference type="RuleBase" id="RU361169"/>
    </source>
</evidence>
<evidence type="ECO:0000256" key="5">
    <source>
        <dbReference type="ARBA" id="ARBA00022801"/>
    </source>
</evidence>